<dbReference type="Proteomes" id="UP000292110">
    <property type="component" value="Unassembled WGS sequence"/>
</dbReference>
<gene>
    <name evidence="2" type="ORF">EXE30_03950</name>
</gene>
<dbReference type="RefSeq" id="WP_130161283.1">
    <property type="nucleotide sequence ID" value="NZ_SGIM01000002.1"/>
</dbReference>
<evidence type="ECO:0000259" key="1">
    <source>
        <dbReference type="Pfam" id="PF03869"/>
    </source>
</evidence>
<feature type="domain" description="Arc-like DNA binding" evidence="1">
    <location>
        <begin position="9"/>
        <end position="49"/>
    </location>
</feature>
<name>A0A4Q6XDD4_9GAMM</name>
<protein>
    <submittedName>
        <fullName evidence="2">Arc family DNA-binding protein</fullName>
    </submittedName>
</protein>
<dbReference type="Gene3D" id="1.10.1220.10">
    <property type="entry name" value="Met repressor-like"/>
    <property type="match status" value="1"/>
</dbReference>
<dbReference type="InterPro" id="IPR013321">
    <property type="entry name" value="Arc_rbn_hlx_hlx"/>
</dbReference>
<dbReference type="InterPro" id="IPR005569">
    <property type="entry name" value="Arc_DNA-bd_dom"/>
</dbReference>
<dbReference type="EMBL" id="SGIM01000002">
    <property type="protein sequence ID" value="RZF55964.1"/>
    <property type="molecule type" value="Genomic_DNA"/>
</dbReference>
<dbReference type="Pfam" id="PF03869">
    <property type="entry name" value="Arc"/>
    <property type="match status" value="1"/>
</dbReference>
<dbReference type="AlphaFoldDB" id="A0A4Q6XDD4"/>
<sequence>MSSGHLNAQYNLRLPDDLKQKIAHSSKELNRSMNADIVARLEESFEQKSFNKLDEVPLEELLAVVMKKLGRNSLSLTREEIARAKEFSKKREKT</sequence>
<organism evidence="2 3">
    <name type="scientific">Acinetobacter halotolerans</name>
    <dbReference type="NCBI Taxonomy" id="1752076"/>
    <lineage>
        <taxon>Bacteria</taxon>
        <taxon>Pseudomonadati</taxon>
        <taxon>Pseudomonadota</taxon>
        <taxon>Gammaproteobacteria</taxon>
        <taxon>Moraxellales</taxon>
        <taxon>Moraxellaceae</taxon>
        <taxon>Acinetobacter</taxon>
    </lineage>
</organism>
<comment type="caution">
    <text evidence="2">The sequence shown here is derived from an EMBL/GenBank/DDBJ whole genome shotgun (WGS) entry which is preliminary data.</text>
</comment>
<keyword evidence="3" id="KW-1185">Reference proteome</keyword>
<dbReference type="GO" id="GO:0003677">
    <property type="term" value="F:DNA binding"/>
    <property type="evidence" value="ECO:0007669"/>
    <property type="project" value="UniProtKB-KW"/>
</dbReference>
<accession>A0A4Q6XDD4</accession>
<evidence type="ECO:0000313" key="3">
    <source>
        <dbReference type="Proteomes" id="UP000292110"/>
    </source>
</evidence>
<dbReference type="GO" id="GO:0006355">
    <property type="term" value="P:regulation of DNA-templated transcription"/>
    <property type="evidence" value="ECO:0007669"/>
    <property type="project" value="InterPro"/>
</dbReference>
<proteinExistence type="predicted"/>
<dbReference type="SUPFAM" id="SSF47598">
    <property type="entry name" value="Ribbon-helix-helix"/>
    <property type="match status" value="1"/>
</dbReference>
<evidence type="ECO:0000313" key="2">
    <source>
        <dbReference type="EMBL" id="RZF55964.1"/>
    </source>
</evidence>
<dbReference type="InterPro" id="IPR010985">
    <property type="entry name" value="Ribbon_hlx_hlx"/>
</dbReference>
<keyword evidence="2" id="KW-0238">DNA-binding</keyword>
<reference evidence="2 3" key="1">
    <citation type="submission" date="2019-02" db="EMBL/GenBank/DDBJ databases">
        <title>The draft genome of Acinetobacter halotolerans strain JCM 31009.</title>
        <authorList>
            <person name="Qin J."/>
            <person name="Feng Y."/>
            <person name="Nemec A."/>
            <person name="Zong Z."/>
        </authorList>
    </citation>
    <scope>NUCLEOTIDE SEQUENCE [LARGE SCALE GENOMIC DNA]</scope>
    <source>
        <strain evidence="2 3">JCM 31009</strain>
    </source>
</reference>